<dbReference type="RefSeq" id="WP_005515011.1">
    <property type="nucleotide sequence ID" value="NZ_CM001149.1"/>
</dbReference>
<dbReference type="PROSITE" id="PS50949">
    <property type="entry name" value="HTH_GNTR"/>
    <property type="match status" value="1"/>
</dbReference>
<dbReference type="GO" id="GO:0003700">
    <property type="term" value="F:DNA-binding transcription factor activity"/>
    <property type="evidence" value="ECO:0007669"/>
    <property type="project" value="InterPro"/>
</dbReference>
<dbReference type="SUPFAM" id="SSF64288">
    <property type="entry name" value="Chorismate lyase-like"/>
    <property type="match status" value="1"/>
</dbReference>
<reference evidence="5" key="1">
    <citation type="submission" date="2011-01" db="EMBL/GenBank/DDBJ databases">
        <authorList>
            <person name="Muzny D."/>
            <person name="Qin X."/>
            <person name="Buhay C."/>
            <person name="Dugan-Rocha S."/>
            <person name="Ding Y."/>
            <person name="Chen G."/>
            <person name="Hawes A."/>
            <person name="Holder M."/>
            <person name="Jhangiani S."/>
            <person name="Johnson A."/>
            <person name="Khan Z."/>
            <person name="Li Z."/>
            <person name="Liu W."/>
            <person name="Liu X."/>
            <person name="Perez L."/>
            <person name="Shen H."/>
            <person name="Wang Q."/>
            <person name="Watt J."/>
            <person name="Xi L."/>
            <person name="Xin Y."/>
            <person name="Zhou J."/>
            <person name="Deng J."/>
            <person name="Jiang H."/>
            <person name="Liu Y."/>
            <person name="Qu J."/>
            <person name="Song X.-Z."/>
            <person name="Zhang L."/>
            <person name="Villasana D."/>
            <person name="Johnson A."/>
            <person name="Liu J."/>
            <person name="Liyanage D."/>
            <person name="Lorensuhewa L."/>
            <person name="Robinson T."/>
            <person name="Song A."/>
            <person name="Song B.-B."/>
            <person name="Dinh H."/>
            <person name="Thornton R."/>
            <person name="Coyle M."/>
            <person name="Francisco L."/>
            <person name="Jackson L."/>
            <person name="Javaid M."/>
            <person name="Korchina V."/>
            <person name="Kovar C."/>
            <person name="Mata R."/>
            <person name="Mathew T."/>
            <person name="Ngo R."/>
            <person name="Nguyen L."/>
            <person name="Nguyen N."/>
            <person name="Okwuonu G."/>
            <person name="Ongeri F."/>
            <person name="Pham C."/>
            <person name="Simmons D."/>
            <person name="Wilczek-Boney K."/>
            <person name="Hale W."/>
            <person name="Jakkamsetti A."/>
            <person name="Pham P."/>
            <person name="Ruth R."/>
            <person name="San Lucas F."/>
            <person name="Warren J."/>
            <person name="Zhang J."/>
            <person name="Zhao Z."/>
            <person name="Zhou C."/>
            <person name="Zhu D."/>
            <person name="Lee S."/>
            <person name="Bess C."/>
            <person name="Blankenburg K."/>
            <person name="Forbes L."/>
            <person name="Fu Q."/>
            <person name="Gubbala S."/>
            <person name="Hirani K."/>
            <person name="Jayaseelan J.C."/>
            <person name="Lara F."/>
            <person name="Munidasa M."/>
            <person name="Palculict T."/>
            <person name="Patil S."/>
            <person name="Pu L.-L."/>
            <person name="Saada N."/>
            <person name="Tang L."/>
            <person name="Weissenberger G."/>
            <person name="Zhu Y."/>
            <person name="Hemphill L."/>
            <person name="Shang Y."/>
            <person name="Youmans B."/>
            <person name="Ayvaz T."/>
            <person name="Ross M."/>
            <person name="Santibanez J."/>
            <person name="Aqrawi P."/>
            <person name="Gross S."/>
            <person name="Joshi V."/>
            <person name="Fowler G."/>
            <person name="Nazareth L."/>
            <person name="Reid J."/>
            <person name="Worley K."/>
            <person name="Petrosino J."/>
            <person name="Highlander S."/>
            <person name="Gibbs R."/>
        </authorList>
    </citation>
    <scope>NUCLEOTIDE SEQUENCE [LARGE SCALE GENOMIC DNA]</scope>
    <source>
        <strain evidence="5">ATCC 33707</strain>
    </source>
</reference>
<comment type="caution">
    <text evidence="5">The sequence shown here is derived from an EMBL/GenBank/DDBJ whole genome shotgun (WGS) entry which is preliminary data.</text>
</comment>
<dbReference type="PANTHER" id="PTHR44846">
    <property type="entry name" value="MANNOSYL-D-GLYCERATE TRANSPORT/METABOLISM SYSTEM REPRESSOR MNGR-RELATED"/>
    <property type="match status" value="1"/>
</dbReference>
<organism evidence="5 6">
    <name type="scientific">Prescottella equi ATCC 33707</name>
    <dbReference type="NCBI Taxonomy" id="525370"/>
    <lineage>
        <taxon>Bacteria</taxon>
        <taxon>Bacillati</taxon>
        <taxon>Actinomycetota</taxon>
        <taxon>Actinomycetes</taxon>
        <taxon>Mycobacteriales</taxon>
        <taxon>Nocardiaceae</taxon>
        <taxon>Prescottella</taxon>
    </lineage>
</organism>
<dbReference type="InterPro" id="IPR050679">
    <property type="entry name" value="Bact_HTH_transcr_reg"/>
</dbReference>
<dbReference type="Gene3D" id="3.40.1410.10">
    <property type="entry name" value="Chorismate lyase-like"/>
    <property type="match status" value="1"/>
</dbReference>
<dbReference type="Gene3D" id="1.10.10.10">
    <property type="entry name" value="Winged helix-like DNA-binding domain superfamily/Winged helix DNA-binding domain"/>
    <property type="match status" value="1"/>
</dbReference>
<dbReference type="SMART" id="SM00866">
    <property type="entry name" value="UTRA"/>
    <property type="match status" value="1"/>
</dbReference>
<evidence type="ECO:0000256" key="1">
    <source>
        <dbReference type="ARBA" id="ARBA00023015"/>
    </source>
</evidence>
<dbReference type="SUPFAM" id="SSF46785">
    <property type="entry name" value="Winged helix' DNA-binding domain"/>
    <property type="match status" value="1"/>
</dbReference>
<evidence type="ECO:0000259" key="4">
    <source>
        <dbReference type="PROSITE" id="PS50949"/>
    </source>
</evidence>
<dbReference type="GO" id="GO:0003677">
    <property type="term" value="F:DNA binding"/>
    <property type="evidence" value="ECO:0007669"/>
    <property type="project" value="UniProtKB-KW"/>
</dbReference>
<dbReference type="InterPro" id="IPR036390">
    <property type="entry name" value="WH_DNA-bd_sf"/>
</dbReference>
<evidence type="ECO:0000313" key="6">
    <source>
        <dbReference type="Proteomes" id="UP000004245"/>
    </source>
</evidence>
<proteinExistence type="predicted"/>
<dbReference type="Pfam" id="PF07702">
    <property type="entry name" value="UTRA"/>
    <property type="match status" value="1"/>
</dbReference>
<keyword evidence="6" id="KW-1185">Reference proteome</keyword>
<name>E9T4W4_RHOHA</name>
<dbReference type="Pfam" id="PF00392">
    <property type="entry name" value="GntR"/>
    <property type="match status" value="1"/>
</dbReference>
<dbReference type="InterPro" id="IPR000524">
    <property type="entry name" value="Tscrpt_reg_HTH_GntR"/>
</dbReference>
<dbReference type="SMART" id="SM00345">
    <property type="entry name" value="HTH_GNTR"/>
    <property type="match status" value="1"/>
</dbReference>
<dbReference type="InterPro" id="IPR011663">
    <property type="entry name" value="UTRA"/>
</dbReference>
<evidence type="ECO:0000313" key="5">
    <source>
        <dbReference type="EMBL" id="EGD22719.1"/>
    </source>
</evidence>
<dbReference type="EMBL" id="ADNW02000016">
    <property type="protein sequence ID" value="EGD22719.1"/>
    <property type="molecule type" value="Genomic_DNA"/>
</dbReference>
<accession>E9T4W4</accession>
<keyword evidence="3" id="KW-0804">Transcription</keyword>
<dbReference type="AlphaFoldDB" id="E9T4W4"/>
<gene>
    <name evidence="5" type="ORF">HMPREF0724_13592</name>
</gene>
<evidence type="ECO:0000256" key="3">
    <source>
        <dbReference type="ARBA" id="ARBA00023163"/>
    </source>
</evidence>
<dbReference type="PANTHER" id="PTHR44846:SF1">
    <property type="entry name" value="MANNOSYL-D-GLYCERATE TRANSPORT_METABOLISM SYSTEM REPRESSOR MNGR-RELATED"/>
    <property type="match status" value="1"/>
</dbReference>
<keyword evidence="2" id="KW-0238">DNA-binding</keyword>
<dbReference type="Proteomes" id="UP000004245">
    <property type="component" value="Unassembled WGS sequence"/>
</dbReference>
<keyword evidence="1" id="KW-0805">Transcription regulation</keyword>
<dbReference type="InterPro" id="IPR028978">
    <property type="entry name" value="Chorismate_lyase_/UTRA_dom_sf"/>
</dbReference>
<feature type="domain" description="HTH gntR-type" evidence="4">
    <location>
        <begin position="9"/>
        <end position="77"/>
    </location>
</feature>
<dbReference type="PRINTS" id="PR00035">
    <property type="entry name" value="HTHGNTR"/>
</dbReference>
<protein>
    <submittedName>
        <fullName evidence="5">Transcriptional regulator, GntR family</fullName>
    </submittedName>
</protein>
<dbReference type="HOGENOM" id="CLU_063236_3_3_11"/>
<dbReference type="InterPro" id="IPR036388">
    <property type="entry name" value="WH-like_DNA-bd_sf"/>
</dbReference>
<dbReference type="OrthoDB" id="8584262at2"/>
<sequence>MSTREKDSVPAYRVVADAIRAEIADGRYDGGVRLPTEFDIAQRFSVSRQTVRRAFHDLVAEGSVYRVPGRGTFANDDRGRYLRHHGSIEDLLNLSTDTTMEVLEPLHSHADIDAAARLRADTDVVRTVVFRRVHDGVPFVHTTVHLPERLGRVLAGAPDLAAGAVGTSTVIGLLEPHLAHPIVEAAQSITVASASVAVADALGCEEGHPVLRIDRVYADSAGAVVEVSVSYFLPERYTYRVTLRREHTGQP</sequence>
<dbReference type="GO" id="GO:0045892">
    <property type="term" value="P:negative regulation of DNA-templated transcription"/>
    <property type="evidence" value="ECO:0007669"/>
    <property type="project" value="TreeGrafter"/>
</dbReference>
<dbReference type="CDD" id="cd07377">
    <property type="entry name" value="WHTH_GntR"/>
    <property type="match status" value="1"/>
</dbReference>
<evidence type="ECO:0000256" key="2">
    <source>
        <dbReference type="ARBA" id="ARBA00023125"/>
    </source>
</evidence>